<reference evidence="2 3" key="1">
    <citation type="submission" date="2014-02" db="EMBL/GenBank/DDBJ databases">
        <title>The small core and large imbalanced accessory genome model reveals a collaborative survival strategy of Sorangium cellulosum strains in nature.</title>
        <authorList>
            <person name="Han K."/>
            <person name="Peng R."/>
            <person name="Blom J."/>
            <person name="Li Y.-Z."/>
        </authorList>
    </citation>
    <scope>NUCLEOTIDE SEQUENCE [LARGE SCALE GENOMIC DNA]</scope>
    <source>
        <strain evidence="2 3">So0157-25</strain>
    </source>
</reference>
<proteinExistence type="predicted"/>
<dbReference type="Proteomes" id="UP000075420">
    <property type="component" value="Unassembled WGS sequence"/>
</dbReference>
<evidence type="ECO:0000256" key="1">
    <source>
        <dbReference type="SAM" id="MobiDB-lite"/>
    </source>
</evidence>
<dbReference type="EMBL" id="JELY01003543">
    <property type="protein sequence ID" value="KYF48096.1"/>
    <property type="molecule type" value="Genomic_DNA"/>
</dbReference>
<sequence length="163" mass="18387">MSVLLQNDHLTVILQEDLAIVRSTRSEVPYASPDDFIRVHTEALKIYESLDRPSLGHLVDIRQPPMNNDPAFEAATMRTRSMIVQEFACVAVLVRTAVGALQVNRLLREENNDNVLVFHDEEVALAHLRGELRKLGRRSSTPPLVRPHISHASQSSVRPARLR</sequence>
<organism evidence="2 3">
    <name type="scientific">Sorangium cellulosum</name>
    <name type="common">Polyangium cellulosum</name>
    <dbReference type="NCBI Taxonomy" id="56"/>
    <lineage>
        <taxon>Bacteria</taxon>
        <taxon>Pseudomonadati</taxon>
        <taxon>Myxococcota</taxon>
        <taxon>Polyangia</taxon>
        <taxon>Polyangiales</taxon>
        <taxon>Polyangiaceae</taxon>
        <taxon>Sorangium</taxon>
    </lineage>
</organism>
<comment type="caution">
    <text evidence="2">The sequence shown here is derived from an EMBL/GenBank/DDBJ whole genome shotgun (WGS) entry which is preliminary data.</text>
</comment>
<name>A0A150P094_SORCE</name>
<evidence type="ECO:0000313" key="3">
    <source>
        <dbReference type="Proteomes" id="UP000075420"/>
    </source>
</evidence>
<protein>
    <submittedName>
        <fullName evidence="2">Uncharacterized protein</fullName>
    </submittedName>
</protein>
<evidence type="ECO:0000313" key="2">
    <source>
        <dbReference type="EMBL" id="KYF48096.1"/>
    </source>
</evidence>
<dbReference type="AlphaFoldDB" id="A0A150P094"/>
<gene>
    <name evidence="2" type="ORF">BE08_17200</name>
</gene>
<accession>A0A150P094</accession>
<feature type="region of interest" description="Disordered" evidence="1">
    <location>
        <begin position="137"/>
        <end position="163"/>
    </location>
</feature>